<proteinExistence type="predicted"/>
<name>A0A0F9Y7S7_9ZZZZ</name>
<feature type="region of interest" description="Disordered" evidence="1">
    <location>
        <begin position="1"/>
        <end position="20"/>
    </location>
</feature>
<accession>A0A0F9Y7S7</accession>
<organism evidence="2">
    <name type="scientific">marine sediment metagenome</name>
    <dbReference type="NCBI Taxonomy" id="412755"/>
    <lineage>
        <taxon>unclassified sequences</taxon>
        <taxon>metagenomes</taxon>
        <taxon>ecological metagenomes</taxon>
    </lineage>
</organism>
<comment type="caution">
    <text evidence="2">The sequence shown here is derived from an EMBL/GenBank/DDBJ whole genome shotgun (WGS) entry which is preliminary data.</text>
</comment>
<dbReference type="Pfam" id="PF10636">
    <property type="entry name" value="hemP"/>
    <property type="match status" value="1"/>
</dbReference>
<evidence type="ECO:0000256" key="1">
    <source>
        <dbReference type="SAM" id="MobiDB-lite"/>
    </source>
</evidence>
<sequence>MAHEPDHSRSDRVDTDYPAERNGPVILNAEKLFGGAREVRLIYRSEEYRLRITRNSKLILTK</sequence>
<reference evidence="2" key="1">
    <citation type="journal article" date="2015" name="Nature">
        <title>Complex archaea that bridge the gap between prokaryotes and eukaryotes.</title>
        <authorList>
            <person name="Spang A."/>
            <person name="Saw J.H."/>
            <person name="Jorgensen S.L."/>
            <person name="Zaremba-Niedzwiedzka K."/>
            <person name="Martijn J."/>
            <person name="Lind A.E."/>
            <person name="van Eijk R."/>
            <person name="Schleper C."/>
            <person name="Guy L."/>
            <person name="Ettema T.J."/>
        </authorList>
    </citation>
    <scope>NUCLEOTIDE SEQUENCE</scope>
</reference>
<dbReference type="AlphaFoldDB" id="A0A0F9Y7S7"/>
<dbReference type="EMBL" id="LAZR01000039">
    <property type="protein sequence ID" value="KKO00694.1"/>
    <property type="molecule type" value="Genomic_DNA"/>
</dbReference>
<protein>
    <recommendedName>
        <fullName evidence="3">Hemin uptake protein hemP</fullName>
    </recommendedName>
</protein>
<gene>
    <name evidence="2" type="ORF">LCGC14_0124680</name>
</gene>
<dbReference type="InterPro" id="IPR019600">
    <property type="entry name" value="Hemin_uptake_protein_HemP"/>
</dbReference>
<evidence type="ECO:0000313" key="2">
    <source>
        <dbReference type="EMBL" id="KKO00694.1"/>
    </source>
</evidence>
<dbReference type="Gene3D" id="2.10.70.10">
    <property type="entry name" value="Complement Module, domain 1"/>
    <property type="match status" value="1"/>
</dbReference>
<feature type="compositionally biased region" description="Basic and acidic residues" evidence="1">
    <location>
        <begin position="1"/>
        <end position="19"/>
    </location>
</feature>
<evidence type="ECO:0008006" key="3">
    <source>
        <dbReference type="Google" id="ProtNLM"/>
    </source>
</evidence>